<gene>
    <name evidence="6" type="ORF">CHH64_00545</name>
</gene>
<keyword evidence="4 6" id="KW-0067">ATP-binding</keyword>
<evidence type="ECO:0000256" key="4">
    <source>
        <dbReference type="ARBA" id="ARBA00022840"/>
    </source>
</evidence>
<comment type="caution">
    <text evidence="6">The sequence shown here is derived from an EMBL/GenBank/DDBJ whole genome shotgun (WGS) entry which is preliminary data.</text>
</comment>
<dbReference type="InterPro" id="IPR003439">
    <property type="entry name" value="ABC_transporter-like_ATP-bd"/>
</dbReference>
<dbReference type="GO" id="GO:0016887">
    <property type="term" value="F:ATP hydrolysis activity"/>
    <property type="evidence" value="ECO:0007669"/>
    <property type="project" value="InterPro"/>
</dbReference>
<keyword evidence="2" id="KW-0813">Transport</keyword>
<dbReference type="Proteomes" id="UP000216013">
    <property type="component" value="Unassembled WGS sequence"/>
</dbReference>
<organism evidence="6 7">
    <name type="scientific">Terribacillus saccharophilus</name>
    <dbReference type="NCBI Taxonomy" id="361277"/>
    <lineage>
        <taxon>Bacteria</taxon>
        <taxon>Bacillati</taxon>
        <taxon>Bacillota</taxon>
        <taxon>Bacilli</taxon>
        <taxon>Bacillales</taxon>
        <taxon>Bacillaceae</taxon>
        <taxon>Terribacillus</taxon>
    </lineage>
</organism>
<dbReference type="Pfam" id="PF00005">
    <property type="entry name" value="ABC_tran"/>
    <property type="match status" value="1"/>
</dbReference>
<dbReference type="InterPro" id="IPR003593">
    <property type="entry name" value="AAA+_ATPase"/>
</dbReference>
<dbReference type="PROSITE" id="PS00211">
    <property type="entry name" value="ABC_TRANSPORTER_1"/>
    <property type="match status" value="1"/>
</dbReference>
<dbReference type="RefSeq" id="WP_095260231.1">
    <property type="nucleotide sequence ID" value="NZ_NPBV01000001.1"/>
</dbReference>
<evidence type="ECO:0000256" key="2">
    <source>
        <dbReference type="ARBA" id="ARBA00022448"/>
    </source>
</evidence>
<evidence type="ECO:0000313" key="6">
    <source>
        <dbReference type="EMBL" id="PAD23138.1"/>
    </source>
</evidence>
<dbReference type="InterPro" id="IPR027417">
    <property type="entry name" value="P-loop_NTPase"/>
</dbReference>
<dbReference type="EMBL" id="NPBV01000001">
    <property type="protein sequence ID" value="PAD23138.1"/>
    <property type="molecule type" value="Genomic_DNA"/>
</dbReference>
<feature type="domain" description="ABC transporter" evidence="5">
    <location>
        <begin position="4"/>
        <end position="231"/>
    </location>
</feature>
<sequence length="259" mass="28747">MNIIETKNLTKVYKSFTAVNQVNLHVKKGRIYGFLGPNGSGKTTTMKMLLGLIKQTSGSFHINGQTFPQNRESILRNIGSIIEAPSFYGNLTGRENLDIIRKILGLPKEAVEESLQIVGLEEFGDRLAKKYSLGMKQRLGIASALIGSPPILVLDEPTNGLDPVGTHEIRNLIISLPEKTNCTVIISSHLLSEMQLMAQDIGILNKGRMLFEGSMEELIIKAKKEGYGSEHLEDMFLGMIQQDNHYGRDESYGNVFSKH</sequence>
<dbReference type="PANTHER" id="PTHR43335">
    <property type="entry name" value="ABC TRANSPORTER, ATP-BINDING PROTEIN"/>
    <property type="match status" value="1"/>
</dbReference>
<dbReference type="SMART" id="SM00382">
    <property type="entry name" value="AAA"/>
    <property type="match status" value="1"/>
</dbReference>
<protein>
    <submittedName>
        <fullName evidence="6">ABC transporter ATP-binding protein</fullName>
    </submittedName>
</protein>
<dbReference type="SUPFAM" id="SSF52540">
    <property type="entry name" value="P-loop containing nucleoside triphosphate hydrolases"/>
    <property type="match status" value="1"/>
</dbReference>
<name>A0A268AGA5_9BACI</name>
<keyword evidence="3" id="KW-0547">Nucleotide-binding</keyword>
<accession>A0A268AGA5</accession>
<dbReference type="Gene3D" id="3.40.50.300">
    <property type="entry name" value="P-loop containing nucleotide triphosphate hydrolases"/>
    <property type="match status" value="1"/>
</dbReference>
<dbReference type="AlphaFoldDB" id="A0A268AGA5"/>
<evidence type="ECO:0000313" key="7">
    <source>
        <dbReference type="Proteomes" id="UP000216013"/>
    </source>
</evidence>
<dbReference type="PANTHER" id="PTHR43335:SF8">
    <property type="entry name" value="ABC TRANSPORTER, ATP-BINDING PROTEIN"/>
    <property type="match status" value="1"/>
</dbReference>
<dbReference type="CDD" id="cd03268">
    <property type="entry name" value="ABC_BcrA_bacitracin_resist"/>
    <property type="match status" value="1"/>
</dbReference>
<proteinExistence type="inferred from homology"/>
<dbReference type="InterPro" id="IPR017871">
    <property type="entry name" value="ABC_transporter-like_CS"/>
</dbReference>
<dbReference type="GO" id="GO:0005524">
    <property type="term" value="F:ATP binding"/>
    <property type="evidence" value="ECO:0007669"/>
    <property type="project" value="UniProtKB-KW"/>
</dbReference>
<evidence type="ECO:0000259" key="5">
    <source>
        <dbReference type="PROSITE" id="PS50893"/>
    </source>
</evidence>
<comment type="similarity">
    <text evidence="1">Belongs to the ABC transporter superfamily.</text>
</comment>
<evidence type="ECO:0000256" key="1">
    <source>
        <dbReference type="ARBA" id="ARBA00005417"/>
    </source>
</evidence>
<dbReference type="PROSITE" id="PS50893">
    <property type="entry name" value="ABC_TRANSPORTER_2"/>
    <property type="match status" value="1"/>
</dbReference>
<evidence type="ECO:0000256" key="3">
    <source>
        <dbReference type="ARBA" id="ARBA00022741"/>
    </source>
</evidence>
<reference evidence="6 7" key="1">
    <citation type="submission" date="2017-07" db="EMBL/GenBank/DDBJ databases">
        <title>Isolation and whole genome analysis of endospore-forming bacteria from heroin.</title>
        <authorList>
            <person name="Kalinowski J."/>
            <person name="Ahrens B."/>
            <person name="Al-Dilaimi A."/>
            <person name="Winkler A."/>
            <person name="Wibberg D."/>
            <person name="Schleenbecker U."/>
            <person name="Ruckert C."/>
            <person name="Wolfel R."/>
            <person name="Grass G."/>
        </authorList>
    </citation>
    <scope>NUCLEOTIDE SEQUENCE [LARGE SCALE GENOMIC DNA]</scope>
    <source>
        <strain evidence="6 7">7528</strain>
    </source>
</reference>